<sequence length="215" mass="23616">MRTPRPLPENLTTSEGFSTAQAVDNGVTRKRMRARDLTASHHGIRVSARDLSPYDLDESFARAGLLDGQALACASGARWWGLPLPRALEDEMVTHVAVAQPAHPPTGKRIRGYRLDARRFETFEHRGVLTLSPATLLAQLAARLDLTRTVVFADALRTSFDCSPSRSPLVRLHPLEELHAVAQRWKGRPGAANLRAALELSREGSESPRRPSSGC</sequence>
<comment type="caution">
    <text evidence="1">The sequence shown here is derived from an EMBL/GenBank/DDBJ whole genome shotgun (WGS) entry which is preliminary data.</text>
</comment>
<gene>
    <name evidence="1" type="ORF">F8O03_02605</name>
</gene>
<evidence type="ECO:0000313" key="1">
    <source>
        <dbReference type="EMBL" id="KAB1639249.1"/>
    </source>
</evidence>
<evidence type="ECO:0000313" key="2">
    <source>
        <dbReference type="Proteomes" id="UP000490386"/>
    </source>
</evidence>
<dbReference type="AlphaFoldDB" id="A0A7J5B4Y8"/>
<dbReference type="Proteomes" id="UP000490386">
    <property type="component" value="Unassembled WGS sequence"/>
</dbReference>
<protein>
    <recommendedName>
        <fullName evidence="3">AbiEi antitoxin C-terminal domain-containing protein</fullName>
    </recommendedName>
</protein>
<dbReference type="EMBL" id="WBJX01000001">
    <property type="protein sequence ID" value="KAB1639249.1"/>
    <property type="molecule type" value="Genomic_DNA"/>
</dbReference>
<keyword evidence="2" id="KW-1185">Reference proteome</keyword>
<reference evidence="1 2" key="1">
    <citation type="submission" date="2019-09" db="EMBL/GenBank/DDBJ databases">
        <title>Phylogeny of genus Pseudoclavibacter and closely related genus.</title>
        <authorList>
            <person name="Li Y."/>
        </authorList>
    </citation>
    <scope>NUCLEOTIDE SEQUENCE [LARGE SCALE GENOMIC DNA]</scope>
    <source>
        <strain evidence="1 2">THG-MD12</strain>
    </source>
</reference>
<name>A0A7J5B4Y8_9MICO</name>
<organism evidence="1 2">
    <name type="scientific">Pseudoclavibacter terrae</name>
    <dbReference type="NCBI Taxonomy" id="1530195"/>
    <lineage>
        <taxon>Bacteria</taxon>
        <taxon>Bacillati</taxon>
        <taxon>Actinomycetota</taxon>
        <taxon>Actinomycetes</taxon>
        <taxon>Micrococcales</taxon>
        <taxon>Microbacteriaceae</taxon>
        <taxon>Pseudoclavibacter</taxon>
    </lineage>
</organism>
<dbReference type="OrthoDB" id="3173471at2"/>
<accession>A0A7J5B4Y8</accession>
<proteinExistence type="predicted"/>
<evidence type="ECO:0008006" key="3">
    <source>
        <dbReference type="Google" id="ProtNLM"/>
    </source>
</evidence>
<dbReference type="RefSeq" id="WP_151422257.1">
    <property type="nucleotide sequence ID" value="NZ_WBJX01000001.1"/>
</dbReference>